<dbReference type="EMBL" id="JMEE01000006">
    <property type="protein sequence ID" value="RWR02923.1"/>
    <property type="molecule type" value="Genomic_DNA"/>
</dbReference>
<dbReference type="PROSITE" id="PS50043">
    <property type="entry name" value="HTH_LUXR_2"/>
    <property type="match status" value="1"/>
</dbReference>
<feature type="modified residue" description="4-aspartylphosphate" evidence="6">
    <location>
        <position position="53"/>
    </location>
</feature>
<proteinExistence type="predicted"/>
<dbReference type="PROSITE" id="PS00622">
    <property type="entry name" value="HTH_LUXR_1"/>
    <property type="match status" value="1"/>
</dbReference>
<comment type="caution">
    <text evidence="9">The sequence shown here is derived from an EMBL/GenBank/DDBJ whole genome shotgun (WGS) entry which is preliminary data.</text>
</comment>
<evidence type="ECO:0000256" key="3">
    <source>
        <dbReference type="ARBA" id="ARBA00023015"/>
    </source>
</evidence>
<dbReference type="InterPro" id="IPR001789">
    <property type="entry name" value="Sig_transdc_resp-reg_receiver"/>
</dbReference>
<dbReference type="CDD" id="cd06170">
    <property type="entry name" value="LuxR_C_like"/>
    <property type="match status" value="1"/>
</dbReference>
<keyword evidence="4" id="KW-0238">DNA-binding</keyword>
<evidence type="ECO:0000256" key="2">
    <source>
        <dbReference type="ARBA" id="ARBA00023012"/>
    </source>
</evidence>
<keyword evidence="10" id="KW-1185">Reference proteome</keyword>
<feature type="domain" description="HTH luxR-type" evidence="7">
    <location>
        <begin position="141"/>
        <end position="206"/>
    </location>
</feature>
<dbReference type="PROSITE" id="PS50110">
    <property type="entry name" value="RESPONSE_REGULATORY"/>
    <property type="match status" value="1"/>
</dbReference>
<name>A0A443IFT1_9GAMM</name>
<sequence>MQNALVVDDHPFVRASVKMILSQDGIANIYETDNGVDAVAMAREHQCDLMILDIALPKLDGLEVLLRLRELQHDCRVLVLTSQSTEYFALRCMQSGAAGFISKSSEPTELSNAIAAIRSGYTYFPHLSLHKGRLHDNNYSESECIARLSDRELMVLQQLARGFSNKEIGESMLLSNKTISTYKTRLIEKLQVKTLVDLADLARRNRLI</sequence>
<dbReference type="InterPro" id="IPR016032">
    <property type="entry name" value="Sig_transdc_resp-reg_C-effctor"/>
</dbReference>
<dbReference type="RefSeq" id="WP_128175860.1">
    <property type="nucleotide sequence ID" value="NZ_CP071409.1"/>
</dbReference>
<dbReference type="Pfam" id="PF00072">
    <property type="entry name" value="Response_reg"/>
    <property type="match status" value="1"/>
</dbReference>
<keyword evidence="2" id="KW-0902">Two-component regulatory system</keyword>
<protein>
    <submittedName>
        <fullName evidence="9">LuxR family transcriptional regulator</fullName>
    </submittedName>
</protein>
<dbReference type="Proteomes" id="UP000288794">
    <property type="component" value="Unassembled WGS sequence"/>
</dbReference>
<organism evidence="9 10">
    <name type="scientific">[Pantoea] beijingensis</name>
    <dbReference type="NCBI Taxonomy" id="1324864"/>
    <lineage>
        <taxon>Bacteria</taxon>
        <taxon>Pseudomonadati</taxon>
        <taxon>Pseudomonadota</taxon>
        <taxon>Gammaproteobacteria</taxon>
        <taxon>Enterobacterales</taxon>
        <taxon>Erwiniaceae</taxon>
        <taxon>Erwinia</taxon>
    </lineage>
</organism>
<keyword evidence="1 6" id="KW-0597">Phosphoprotein</keyword>
<dbReference type="PANTHER" id="PTHR43214:SF41">
    <property type="entry name" value="NITRATE_NITRITE RESPONSE REGULATOR PROTEIN NARP"/>
    <property type="match status" value="1"/>
</dbReference>
<dbReference type="AlphaFoldDB" id="A0A443IFT1"/>
<dbReference type="PRINTS" id="PR00038">
    <property type="entry name" value="HTHLUXR"/>
</dbReference>
<evidence type="ECO:0000313" key="9">
    <source>
        <dbReference type="EMBL" id="RWR02923.1"/>
    </source>
</evidence>
<reference evidence="9 10" key="1">
    <citation type="submission" date="2014-04" db="EMBL/GenBank/DDBJ databases">
        <title>Draft genome sequence of Pantoea beijingensis strain LMG 27579, an emerging pathogen to Pleurotus eryngii with potential industrial application.</title>
        <authorList>
            <person name="Xu F."/>
            <person name="Liu Y."/>
            <person name="Wang S."/>
            <person name="Yin Y."/>
            <person name="Ma Y."/>
            <person name="Zhao S."/>
            <person name="Rong C."/>
        </authorList>
    </citation>
    <scope>NUCLEOTIDE SEQUENCE [LARGE SCALE GENOMIC DNA]</scope>
    <source>
        <strain evidence="9 10">LMG 27579</strain>
    </source>
</reference>
<dbReference type="InterPro" id="IPR058245">
    <property type="entry name" value="NreC/VraR/RcsB-like_REC"/>
</dbReference>
<evidence type="ECO:0000256" key="4">
    <source>
        <dbReference type="ARBA" id="ARBA00023125"/>
    </source>
</evidence>
<evidence type="ECO:0000259" key="7">
    <source>
        <dbReference type="PROSITE" id="PS50043"/>
    </source>
</evidence>
<dbReference type="SUPFAM" id="SSF46894">
    <property type="entry name" value="C-terminal effector domain of the bipartite response regulators"/>
    <property type="match status" value="1"/>
</dbReference>
<dbReference type="SMART" id="SM00448">
    <property type="entry name" value="REC"/>
    <property type="match status" value="1"/>
</dbReference>
<dbReference type="GO" id="GO:0006355">
    <property type="term" value="P:regulation of DNA-templated transcription"/>
    <property type="evidence" value="ECO:0007669"/>
    <property type="project" value="InterPro"/>
</dbReference>
<gene>
    <name evidence="9" type="ORF">ED28_05105</name>
</gene>
<keyword evidence="3" id="KW-0805">Transcription regulation</keyword>
<dbReference type="CDD" id="cd17535">
    <property type="entry name" value="REC_NarL-like"/>
    <property type="match status" value="1"/>
</dbReference>
<dbReference type="InterPro" id="IPR000792">
    <property type="entry name" value="Tscrpt_reg_LuxR_C"/>
</dbReference>
<dbReference type="GO" id="GO:0000160">
    <property type="term" value="P:phosphorelay signal transduction system"/>
    <property type="evidence" value="ECO:0007669"/>
    <property type="project" value="InterPro"/>
</dbReference>
<keyword evidence="5" id="KW-0804">Transcription</keyword>
<dbReference type="Gene3D" id="3.40.50.2300">
    <property type="match status" value="1"/>
</dbReference>
<feature type="domain" description="Response regulatory" evidence="8">
    <location>
        <begin position="3"/>
        <end position="118"/>
    </location>
</feature>
<dbReference type="GO" id="GO:0003677">
    <property type="term" value="F:DNA binding"/>
    <property type="evidence" value="ECO:0007669"/>
    <property type="project" value="UniProtKB-KW"/>
</dbReference>
<evidence type="ECO:0000256" key="5">
    <source>
        <dbReference type="ARBA" id="ARBA00023163"/>
    </source>
</evidence>
<dbReference type="InterPro" id="IPR011006">
    <property type="entry name" value="CheY-like_superfamily"/>
</dbReference>
<evidence type="ECO:0000313" key="10">
    <source>
        <dbReference type="Proteomes" id="UP000288794"/>
    </source>
</evidence>
<dbReference type="InterPro" id="IPR039420">
    <property type="entry name" value="WalR-like"/>
</dbReference>
<dbReference type="SUPFAM" id="SSF52172">
    <property type="entry name" value="CheY-like"/>
    <property type="match status" value="1"/>
</dbReference>
<dbReference type="SMART" id="SM00421">
    <property type="entry name" value="HTH_LUXR"/>
    <property type="match status" value="1"/>
</dbReference>
<dbReference type="Pfam" id="PF00196">
    <property type="entry name" value="GerE"/>
    <property type="match status" value="1"/>
</dbReference>
<accession>A0A443IFT1</accession>
<evidence type="ECO:0000256" key="6">
    <source>
        <dbReference type="PROSITE-ProRule" id="PRU00169"/>
    </source>
</evidence>
<evidence type="ECO:0000259" key="8">
    <source>
        <dbReference type="PROSITE" id="PS50110"/>
    </source>
</evidence>
<dbReference type="PANTHER" id="PTHR43214">
    <property type="entry name" value="TWO-COMPONENT RESPONSE REGULATOR"/>
    <property type="match status" value="1"/>
</dbReference>
<evidence type="ECO:0000256" key="1">
    <source>
        <dbReference type="ARBA" id="ARBA00022553"/>
    </source>
</evidence>